<evidence type="ECO:0000313" key="1">
    <source>
        <dbReference type="EMBL" id="GJD67002.1"/>
    </source>
</evidence>
<protein>
    <submittedName>
        <fullName evidence="1">Uncharacterized protein</fullName>
    </submittedName>
</protein>
<dbReference type="AlphaFoldDB" id="A0AA37HJ19"/>
<keyword evidence="2" id="KW-1185">Reference proteome</keyword>
<reference evidence="1" key="1">
    <citation type="journal article" date="2016" name="Front. Microbiol.">
        <title>Genome Sequence of the Piezophilic, Mesophilic Sulfate-Reducing Bacterium Desulfovibrio indicus J2T.</title>
        <authorList>
            <person name="Cao J."/>
            <person name="Maignien L."/>
            <person name="Shao Z."/>
            <person name="Alain K."/>
            <person name="Jebbar M."/>
        </authorList>
    </citation>
    <scope>NUCLEOTIDE SEQUENCE</scope>
    <source>
        <strain evidence="1">JCM 32048</strain>
    </source>
</reference>
<reference evidence="1" key="2">
    <citation type="submission" date="2021-08" db="EMBL/GenBank/DDBJ databases">
        <authorList>
            <person name="Tani A."/>
            <person name="Ola A."/>
            <person name="Ogura Y."/>
            <person name="Katsura K."/>
            <person name="Hayashi T."/>
        </authorList>
    </citation>
    <scope>NUCLEOTIDE SEQUENCE</scope>
    <source>
        <strain evidence="1">JCM 32048</strain>
    </source>
</reference>
<comment type="caution">
    <text evidence="1">The sequence shown here is derived from an EMBL/GenBank/DDBJ whole genome shotgun (WGS) entry which is preliminary data.</text>
</comment>
<gene>
    <name evidence="1" type="ORF">MPEAHAMD_7201</name>
</gene>
<accession>A0AA37HJ19</accession>
<proteinExistence type="predicted"/>
<evidence type="ECO:0000313" key="2">
    <source>
        <dbReference type="Proteomes" id="UP001055286"/>
    </source>
</evidence>
<dbReference type="EMBL" id="BPQJ01000103">
    <property type="protein sequence ID" value="GJD67002.1"/>
    <property type="molecule type" value="Genomic_DNA"/>
</dbReference>
<sequence length="79" mass="8646">MSLAGLRCEAIHVVEAPRAILADRPMGDEEGAAALRDWRKWTADGRATLHRGVLCISDQHEPTDAEWAALYARPGGMPH</sequence>
<dbReference type="Proteomes" id="UP001055286">
    <property type="component" value="Unassembled WGS sequence"/>
</dbReference>
<name>A0AA37HJ19_9HYPH</name>
<organism evidence="1 2">
    <name type="scientific">Methylobacterium frigidaeris</name>
    <dbReference type="NCBI Taxonomy" id="2038277"/>
    <lineage>
        <taxon>Bacteria</taxon>
        <taxon>Pseudomonadati</taxon>
        <taxon>Pseudomonadota</taxon>
        <taxon>Alphaproteobacteria</taxon>
        <taxon>Hyphomicrobiales</taxon>
        <taxon>Methylobacteriaceae</taxon>
        <taxon>Methylobacterium</taxon>
    </lineage>
</organism>